<dbReference type="PANTHER" id="PTHR43471:SF10">
    <property type="entry name" value="SLL1107 PROTEIN"/>
    <property type="match status" value="1"/>
</dbReference>
<reference evidence="2" key="1">
    <citation type="journal article" date="2020" name="mSystems">
        <title>Genome- and Community-Level Interaction Insights into Carbon Utilization and Element Cycling Functions of Hydrothermarchaeota in Hydrothermal Sediment.</title>
        <authorList>
            <person name="Zhou Z."/>
            <person name="Liu Y."/>
            <person name="Xu W."/>
            <person name="Pan J."/>
            <person name="Luo Z.H."/>
            <person name="Li M."/>
        </authorList>
    </citation>
    <scope>NUCLEOTIDE SEQUENCE [LARGE SCALE GENOMIC DNA]</scope>
    <source>
        <strain evidence="2">SpSt-381</strain>
    </source>
</reference>
<name>A0A832I1L8_UNCEI</name>
<keyword evidence="1" id="KW-1133">Transmembrane helix</keyword>
<comment type="caution">
    <text evidence="2">The sequence shown here is derived from an EMBL/GenBank/DDBJ whole genome shotgun (WGS) entry which is preliminary data.</text>
</comment>
<organism evidence="2">
    <name type="scientific">Eiseniibacteriota bacterium</name>
    <dbReference type="NCBI Taxonomy" id="2212470"/>
    <lineage>
        <taxon>Bacteria</taxon>
        <taxon>Candidatus Eiseniibacteriota</taxon>
    </lineage>
</organism>
<protein>
    <submittedName>
        <fullName evidence="2">ABC transporter permease</fullName>
    </submittedName>
</protein>
<feature type="transmembrane region" description="Helical" evidence="1">
    <location>
        <begin position="62"/>
        <end position="85"/>
    </location>
</feature>
<feature type="transmembrane region" description="Helical" evidence="1">
    <location>
        <begin position="178"/>
        <end position="197"/>
    </location>
</feature>
<feature type="transmembrane region" description="Helical" evidence="1">
    <location>
        <begin position="117"/>
        <end position="142"/>
    </location>
</feature>
<accession>A0A832I1L8</accession>
<feature type="transmembrane region" description="Helical" evidence="1">
    <location>
        <begin position="23"/>
        <end position="42"/>
    </location>
</feature>
<evidence type="ECO:0000313" key="2">
    <source>
        <dbReference type="EMBL" id="HGZ43454.1"/>
    </source>
</evidence>
<gene>
    <name evidence="2" type="ORF">ENR23_08520</name>
</gene>
<feature type="transmembrane region" description="Helical" evidence="1">
    <location>
        <begin position="154"/>
        <end position="172"/>
    </location>
</feature>
<evidence type="ECO:0000256" key="1">
    <source>
        <dbReference type="SAM" id="Phobius"/>
    </source>
</evidence>
<feature type="transmembrane region" description="Helical" evidence="1">
    <location>
        <begin position="249"/>
        <end position="272"/>
    </location>
</feature>
<sequence>MSPLRGVFVVARLTLHEAARKRVLLAALLGGAAFVVLFGFGFRAILGDEETRGMRAMERRLLLSMITVAGLYAVNLLTVMTAVLLPVDTLSGEISSGVMQTVASKPLRRSAIVLGKWLAHAGVAVGYLLLLAGGVLGAAWLLGRNALPGVGAGLALMALEAVLLVSVSIAGGARLGTLTNGILAFALYGLAFVGGWIEQIGAFAGNEAAVRVGVVASLIMPCDAMWRLAAHHMQPALVRELQMSPFASASLPSPAMVGWAAGYALVALACGVRGFSRRAL</sequence>
<dbReference type="PANTHER" id="PTHR43471">
    <property type="entry name" value="ABC TRANSPORTER PERMEASE"/>
    <property type="match status" value="1"/>
</dbReference>
<proteinExistence type="predicted"/>
<keyword evidence="1" id="KW-0812">Transmembrane</keyword>
<keyword evidence="1" id="KW-0472">Membrane</keyword>
<dbReference type="AlphaFoldDB" id="A0A832I1L8"/>
<feature type="transmembrane region" description="Helical" evidence="1">
    <location>
        <begin position="209"/>
        <end position="229"/>
    </location>
</feature>
<dbReference type="EMBL" id="DSQF01000018">
    <property type="protein sequence ID" value="HGZ43454.1"/>
    <property type="molecule type" value="Genomic_DNA"/>
</dbReference>